<feature type="transmembrane region" description="Helical" evidence="1">
    <location>
        <begin position="72"/>
        <end position="93"/>
    </location>
</feature>
<dbReference type="AlphaFoldDB" id="A0A1M5TF93"/>
<dbReference type="InterPro" id="IPR038750">
    <property type="entry name" value="YczE/YyaS-like"/>
</dbReference>
<dbReference type="OrthoDB" id="1902994at2"/>
<dbReference type="EMBL" id="FQXM01000006">
    <property type="protein sequence ID" value="SHH49485.1"/>
    <property type="molecule type" value="Genomic_DNA"/>
</dbReference>
<accession>A0A1M5TF93</accession>
<keyword evidence="1" id="KW-0472">Membrane</keyword>
<dbReference type="PANTHER" id="PTHR40078:SF1">
    <property type="entry name" value="INTEGRAL MEMBRANE PROTEIN"/>
    <property type="match status" value="1"/>
</dbReference>
<proteinExistence type="predicted"/>
<feature type="transmembrane region" description="Helical" evidence="1">
    <location>
        <begin position="5"/>
        <end position="26"/>
    </location>
</feature>
<reference evidence="2 3" key="1">
    <citation type="submission" date="2016-11" db="EMBL/GenBank/DDBJ databases">
        <authorList>
            <person name="Jaros S."/>
            <person name="Januszkiewicz K."/>
            <person name="Wedrychowicz H."/>
        </authorList>
    </citation>
    <scope>NUCLEOTIDE SEQUENCE [LARGE SCALE GENOMIC DNA]</scope>
    <source>
        <strain evidence="2 3">DSM 8605</strain>
    </source>
</reference>
<name>A0A1M5TF93_9CLOT</name>
<dbReference type="STRING" id="1121316.SAMN02745207_01271"/>
<keyword evidence="1" id="KW-1133">Transmembrane helix</keyword>
<dbReference type="PANTHER" id="PTHR40078">
    <property type="entry name" value="INTEGRAL MEMBRANE PROTEIN-RELATED"/>
    <property type="match status" value="1"/>
</dbReference>
<feature type="transmembrane region" description="Helical" evidence="1">
    <location>
        <begin position="143"/>
        <end position="166"/>
    </location>
</feature>
<evidence type="ECO:0000256" key="1">
    <source>
        <dbReference type="SAM" id="Phobius"/>
    </source>
</evidence>
<sequence length="220" mass="23984">MIKWIVYCLGYIFWGIGASVILNTHIGAGAWDALFSNLSMVFGMSIGTWMIIITSIITLVSSYLLKKIYYQPVIIGFFMGFILNAFNYIFSPLLVDANIYINILSFGIGLYIMSFGVAVQIYTKGILPPVDFFVITLKDTQNLNYIFTKIVTEIGAIAVALVVGYLGGIGTGQINAGTIAIAIVIAPLINFNQKIVTRMLGGVGTFGTKAPLIEEKKLVI</sequence>
<feature type="transmembrane region" description="Helical" evidence="1">
    <location>
        <begin position="99"/>
        <end position="122"/>
    </location>
</feature>
<dbReference type="Pfam" id="PF19700">
    <property type="entry name" value="DUF6198"/>
    <property type="match status" value="1"/>
</dbReference>
<dbReference type="RefSeq" id="WP_073337600.1">
    <property type="nucleotide sequence ID" value="NZ_FQXM01000006.1"/>
</dbReference>
<gene>
    <name evidence="2" type="ORF">SAMN02745207_01271</name>
</gene>
<evidence type="ECO:0000313" key="2">
    <source>
        <dbReference type="EMBL" id="SHH49485.1"/>
    </source>
</evidence>
<keyword evidence="1" id="KW-0812">Transmembrane</keyword>
<feature type="transmembrane region" description="Helical" evidence="1">
    <location>
        <begin position="172"/>
        <end position="191"/>
    </location>
</feature>
<organism evidence="2 3">
    <name type="scientific">Clostridium grantii DSM 8605</name>
    <dbReference type="NCBI Taxonomy" id="1121316"/>
    <lineage>
        <taxon>Bacteria</taxon>
        <taxon>Bacillati</taxon>
        <taxon>Bacillota</taxon>
        <taxon>Clostridia</taxon>
        <taxon>Eubacteriales</taxon>
        <taxon>Clostridiaceae</taxon>
        <taxon>Clostridium</taxon>
    </lineage>
</organism>
<protein>
    <submittedName>
        <fullName evidence="2">Uncharacterized membrane protein YczE</fullName>
    </submittedName>
</protein>
<dbReference type="Proteomes" id="UP000184447">
    <property type="component" value="Unassembled WGS sequence"/>
</dbReference>
<evidence type="ECO:0000313" key="3">
    <source>
        <dbReference type="Proteomes" id="UP000184447"/>
    </source>
</evidence>
<keyword evidence="3" id="KW-1185">Reference proteome</keyword>
<feature type="transmembrane region" description="Helical" evidence="1">
    <location>
        <begin position="46"/>
        <end position="65"/>
    </location>
</feature>